<evidence type="ECO:0000313" key="3">
    <source>
        <dbReference type="EMBL" id="RUQ90366.1"/>
    </source>
</evidence>
<feature type="region of interest" description="Disordered" evidence="1">
    <location>
        <begin position="354"/>
        <end position="398"/>
    </location>
</feature>
<dbReference type="AlphaFoldDB" id="A0A433JLI4"/>
<name>A0A433JLI4_9GAMM</name>
<keyword evidence="2" id="KW-1133">Transmembrane helix</keyword>
<protein>
    <recommendedName>
        <fullName evidence="5">Type IV secretion protein Dot</fullName>
    </recommendedName>
</protein>
<keyword evidence="4" id="KW-1185">Reference proteome</keyword>
<feature type="transmembrane region" description="Helical" evidence="2">
    <location>
        <begin position="458"/>
        <end position="479"/>
    </location>
</feature>
<evidence type="ECO:0000256" key="2">
    <source>
        <dbReference type="SAM" id="Phobius"/>
    </source>
</evidence>
<accession>A0A433JLI4</accession>
<dbReference type="OrthoDB" id="5637108at2"/>
<gene>
    <name evidence="3" type="ORF">EKM59_01785</name>
</gene>
<evidence type="ECO:0000313" key="4">
    <source>
        <dbReference type="Proteomes" id="UP000288012"/>
    </source>
</evidence>
<comment type="caution">
    <text evidence="3">The sequence shown here is derived from an EMBL/GenBank/DDBJ whole genome shotgun (WGS) entry which is preliminary data.</text>
</comment>
<dbReference type="Proteomes" id="UP000288012">
    <property type="component" value="Unassembled WGS sequence"/>
</dbReference>
<proteinExistence type="predicted"/>
<reference evidence="3 4" key="1">
    <citation type="submission" date="2018-12" db="EMBL/GenBank/DDBJ databases">
        <title>Legionella sp,whole genome shotgun sequence.</title>
        <authorList>
            <person name="Wu H."/>
        </authorList>
    </citation>
    <scope>NUCLEOTIDE SEQUENCE [LARGE SCALE GENOMIC DNA]</scope>
    <source>
        <strain evidence="4">km714</strain>
    </source>
</reference>
<feature type="transmembrane region" description="Helical" evidence="2">
    <location>
        <begin position="423"/>
        <end position="452"/>
    </location>
</feature>
<evidence type="ECO:0008006" key="5">
    <source>
        <dbReference type="Google" id="ProtNLM"/>
    </source>
</evidence>
<evidence type="ECO:0000256" key="1">
    <source>
        <dbReference type="SAM" id="MobiDB-lite"/>
    </source>
</evidence>
<feature type="compositionally biased region" description="Polar residues" evidence="1">
    <location>
        <begin position="381"/>
        <end position="395"/>
    </location>
</feature>
<keyword evidence="2" id="KW-0812">Transmembrane</keyword>
<organism evidence="3 4">
    <name type="scientific">Legionella septentrionalis</name>
    <dbReference type="NCBI Taxonomy" id="2498109"/>
    <lineage>
        <taxon>Bacteria</taxon>
        <taxon>Pseudomonadati</taxon>
        <taxon>Pseudomonadota</taxon>
        <taxon>Gammaproteobacteria</taxon>
        <taxon>Legionellales</taxon>
        <taxon>Legionellaceae</taxon>
        <taxon>Legionella</taxon>
    </lineage>
</organism>
<sequence length="498" mass="54951">MRFTSENVQQFLQTQAVDVSGAFENCFFHCYGAFLLANGLPLPADLFTFKSILEPDSPAKELQKLFPDAASLDFFAAYAKVSDKNQTTFPNFMVEKTLVLGILLREWFATETAKLFEHSSETPPVILNAFKAYIDARKEGIQPEDLLSGPEGVLCQANQDFLESCVIRAAKEDINDACLHAHWANNGRVAYAKEIGKLNTKLAPDDLLPVLRRLNYSFRIYNLSGILVEHINPEQDDSVPFEVILDSAVGHYYLIKDSKTEKLLSEYQHSYDQYLKNRTAVLSQEMKLEDALPYSLLLPAICPKGLLDEQASPFPLFLQQMENMKKFIQGNDAREQQDMIQNQQASNETIPMETAEQSSLQGGGIQESDEFKEQQPPISPPANTDPISTPNNANDSEIILPATPTLTSPETEEKSSHRNNYSFLLGAFCVLSGVCSIIAFAVAITALVMLLSTPAAPVAALGITAGAGLAAGLVTLGLFHLTSEIADERENQAKLEFK</sequence>
<keyword evidence="2" id="KW-0472">Membrane</keyword>
<dbReference type="EMBL" id="RZGR01000004">
    <property type="protein sequence ID" value="RUQ90366.1"/>
    <property type="molecule type" value="Genomic_DNA"/>
</dbReference>
<dbReference type="RefSeq" id="WP_126953694.1">
    <property type="nucleotide sequence ID" value="NZ_RZGR01000004.1"/>
</dbReference>